<protein>
    <submittedName>
        <fullName evidence="1">Uncharacterized protein</fullName>
    </submittedName>
</protein>
<dbReference type="OrthoDB" id="3531601at2"/>
<reference evidence="1 2" key="1">
    <citation type="submission" date="2018-02" db="EMBL/GenBank/DDBJ databases">
        <title>Insights into the biology of acidophilic members of the Acidiferrobacteraceae family derived from comparative genomic analyses.</title>
        <authorList>
            <person name="Issotta F."/>
            <person name="Thyssen C."/>
            <person name="Mena C."/>
            <person name="Moya A."/>
            <person name="Bellenberg S."/>
            <person name="Sproer C."/>
            <person name="Covarrubias P.C."/>
            <person name="Sand W."/>
            <person name="Quatrini R."/>
            <person name="Vera M."/>
        </authorList>
    </citation>
    <scope>NUCLEOTIDE SEQUENCE [LARGE SCALE GENOMIC DNA]</scope>
    <source>
        <strain evidence="2">m-1</strain>
    </source>
</reference>
<dbReference type="STRING" id="163359.A9R16_06990"/>
<evidence type="ECO:0000313" key="2">
    <source>
        <dbReference type="Proteomes" id="UP000253250"/>
    </source>
</evidence>
<comment type="caution">
    <text evidence="1">The sequence shown here is derived from an EMBL/GenBank/DDBJ whole genome shotgun (WGS) entry which is preliminary data.</text>
</comment>
<organism evidence="1 2">
    <name type="scientific">Acidiferrobacter thiooxydans</name>
    <dbReference type="NCBI Taxonomy" id="163359"/>
    <lineage>
        <taxon>Bacteria</taxon>
        <taxon>Pseudomonadati</taxon>
        <taxon>Pseudomonadota</taxon>
        <taxon>Gammaproteobacteria</taxon>
        <taxon>Acidiferrobacterales</taxon>
        <taxon>Acidiferrobacteraceae</taxon>
        <taxon>Acidiferrobacter</taxon>
    </lineage>
</organism>
<accession>A0A1C2G4A1</accession>
<dbReference type="RefSeq" id="WP_065968819.1">
    <property type="nucleotide sequence ID" value="NZ_CP080624.1"/>
</dbReference>
<dbReference type="EMBL" id="PSYR01000002">
    <property type="protein sequence ID" value="RCN56623.1"/>
    <property type="molecule type" value="Genomic_DNA"/>
</dbReference>
<evidence type="ECO:0000313" key="1">
    <source>
        <dbReference type="EMBL" id="RCN56623.1"/>
    </source>
</evidence>
<proteinExistence type="predicted"/>
<gene>
    <name evidence="1" type="ORF">C4900_12650</name>
</gene>
<sequence>MSDLEGHLQKAIVSIPECVAAGYVDLSTGMLLGIRTVDSHPQEVLELLSAATSDLFQGTNVVTIENLFKKARGLPADGGYHYFQEMIITSDNLLHLFLRGKTHTDHVVVFVCRRSANLGMAIMKARTALPDIESVV</sequence>
<keyword evidence="2" id="KW-1185">Reference proteome</keyword>
<dbReference type="AlphaFoldDB" id="A0A1C2G4A1"/>
<dbReference type="Proteomes" id="UP000253250">
    <property type="component" value="Unassembled WGS sequence"/>
</dbReference>
<name>A0A1C2G4A1_9GAMM</name>